<feature type="binding site" evidence="9">
    <location>
        <position position="398"/>
    </location>
    <ligand>
        <name>ATP</name>
        <dbReference type="ChEBI" id="CHEBI:30616"/>
    </ligand>
</feature>
<feature type="domain" description="Gnk2-homologous" evidence="12">
    <location>
        <begin position="171"/>
        <end position="282"/>
    </location>
</feature>
<keyword evidence="4" id="KW-0677">Repeat</keyword>
<evidence type="ECO:0000256" key="9">
    <source>
        <dbReference type="PROSITE-ProRule" id="PRU10141"/>
    </source>
</evidence>
<sequence length="554" mass="59207">MVGSSFVLPWPVATRKENAPPLRLPMLAGRYATVAVALALLLLPAPAPAAAEETPPPDCDASSAYAPNSTFQANLNLLAAALPANASASPAGFATFAAGAAPDQANGLALCRGDANASTCAACVAAAFRDAQQACPLDKGVTVYRDACVLRFAGRQFLDFLREDQWLISELVPAILTDSARSVNASDAWFNAAVTGTLTALVDRAAAATNATRKYFATGEMDFHPKLYGLAQCAPDLTPAQCQGCLRNLQKVVVSARFLSGRPPSNSAFVVWCSLRYSVSPIYDGRAMLQLAAPPEPPPSATLTPPSSGEGLRQRRTANTVSSNVAFMNLTFPFPYINSCRMTPALKKIGRPQCTIFDLPTLQEATEHFSEKNKLGAGGFGTVYKGILSDGQEIAVKKLLGRAGSGLDQLQNEMRVLAELQHKNLVGLQGFCSHQNDTLLVYEYIKNGSLDNILFEYAWRGSVSPKIDIFSFGVLVLEIVTRRSNCSSDDHSTVNLLTDKEVNPALTSVRRFSVPWSSELLLLLPVTISRAITPKLKTSILGDTLPCIAYSGAM</sequence>
<evidence type="ECO:0000256" key="8">
    <source>
        <dbReference type="ARBA" id="ARBA00023170"/>
    </source>
</evidence>
<keyword evidence="14" id="KW-1185">Reference proteome</keyword>
<dbReference type="PANTHER" id="PTHR47973">
    <property type="entry name" value="CYSTEINE-RICH RECEPTOR-LIKE PROTEIN KINASE 3"/>
    <property type="match status" value="1"/>
</dbReference>
<organism evidence="13 14">
    <name type="scientific">Panicum miliaceum</name>
    <name type="common">Proso millet</name>
    <name type="synonym">Broomcorn millet</name>
    <dbReference type="NCBI Taxonomy" id="4540"/>
    <lineage>
        <taxon>Eukaryota</taxon>
        <taxon>Viridiplantae</taxon>
        <taxon>Streptophyta</taxon>
        <taxon>Embryophyta</taxon>
        <taxon>Tracheophyta</taxon>
        <taxon>Spermatophyta</taxon>
        <taxon>Magnoliopsida</taxon>
        <taxon>Liliopsida</taxon>
        <taxon>Poales</taxon>
        <taxon>Poaceae</taxon>
        <taxon>PACMAD clade</taxon>
        <taxon>Panicoideae</taxon>
        <taxon>Panicodae</taxon>
        <taxon>Paniceae</taxon>
        <taxon>Panicinae</taxon>
        <taxon>Panicum</taxon>
        <taxon>Panicum sect. Panicum</taxon>
    </lineage>
</organism>
<dbReference type="AlphaFoldDB" id="A0A3L6QQA6"/>
<accession>A0A3L6QQA6</accession>
<feature type="region of interest" description="Disordered" evidence="10">
    <location>
        <begin position="294"/>
        <end position="313"/>
    </location>
</feature>
<reference evidence="14" key="1">
    <citation type="journal article" date="2019" name="Nat. Commun.">
        <title>The genome of broomcorn millet.</title>
        <authorList>
            <person name="Zou C."/>
            <person name="Miki D."/>
            <person name="Li D."/>
            <person name="Tang Q."/>
            <person name="Xiao L."/>
            <person name="Rajput S."/>
            <person name="Deng P."/>
            <person name="Jia W."/>
            <person name="Huang R."/>
            <person name="Zhang M."/>
            <person name="Sun Y."/>
            <person name="Hu J."/>
            <person name="Fu X."/>
            <person name="Schnable P.S."/>
            <person name="Li F."/>
            <person name="Zhang H."/>
            <person name="Feng B."/>
            <person name="Zhu X."/>
            <person name="Liu R."/>
            <person name="Schnable J.C."/>
            <person name="Zhu J.-K."/>
            <person name="Zhang H."/>
        </authorList>
    </citation>
    <scope>NUCLEOTIDE SEQUENCE [LARGE SCALE GENOMIC DNA]</scope>
</reference>
<dbReference type="OrthoDB" id="675736at2759"/>
<dbReference type="InterPro" id="IPR011009">
    <property type="entry name" value="Kinase-like_dom_sf"/>
</dbReference>
<feature type="domain" description="Protein kinase" evidence="11">
    <location>
        <begin position="369"/>
        <end position="554"/>
    </location>
</feature>
<gene>
    <name evidence="13" type="ORF">C2845_PM04G27480</name>
</gene>
<evidence type="ECO:0000259" key="12">
    <source>
        <dbReference type="PROSITE" id="PS51473"/>
    </source>
</evidence>
<dbReference type="PROSITE" id="PS00107">
    <property type="entry name" value="PROTEIN_KINASE_ATP"/>
    <property type="match status" value="1"/>
</dbReference>
<keyword evidence="7 9" id="KW-0067">ATP-binding</keyword>
<evidence type="ECO:0000256" key="5">
    <source>
        <dbReference type="ARBA" id="ARBA00022741"/>
    </source>
</evidence>
<keyword evidence="8" id="KW-0675">Receptor</keyword>
<dbReference type="EMBL" id="PQIB02000011">
    <property type="protein sequence ID" value="RLM85536.1"/>
    <property type="molecule type" value="Genomic_DNA"/>
</dbReference>
<dbReference type="InterPro" id="IPR038408">
    <property type="entry name" value="GNK2_sf"/>
</dbReference>
<dbReference type="Pfam" id="PF01657">
    <property type="entry name" value="Stress-antifung"/>
    <property type="match status" value="2"/>
</dbReference>
<dbReference type="PROSITE" id="PS51473">
    <property type="entry name" value="GNK2"/>
    <property type="match status" value="2"/>
</dbReference>
<keyword evidence="5 9" id="KW-0547">Nucleotide-binding</keyword>
<name>A0A3L6QQA6_PANMI</name>
<dbReference type="PROSITE" id="PS50011">
    <property type="entry name" value="PROTEIN_KINASE_DOM"/>
    <property type="match status" value="1"/>
</dbReference>
<proteinExistence type="predicted"/>
<dbReference type="Pfam" id="PF07714">
    <property type="entry name" value="PK_Tyr_Ser-Thr"/>
    <property type="match status" value="1"/>
</dbReference>
<dbReference type="GO" id="GO:0004674">
    <property type="term" value="F:protein serine/threonine kinase activity"/>
    <property type="evidence" value="ECO:0007669"/>
    <property type="project" value="UniProtKB-KW"/>
</dbReference>
<evidence type="ECO:0000313" key="13">
    <source>
        <dbReference type="EMBL" id="RLM85536.1"/>
    </source>
</evidence>
<evidence type="ECO:0000256" key="1">
    <source>
        <dbReference type="ARBA" id="ARBA00022527"/>
    </source>
</evidence>
<evidence type="ECO:0000256" key="4">
    <source>
        <dbReference type="ARBA" id="ARBA00022737"/>
    </source>
</evidence>
<dbReference type="InterPro" id="IPR017441">
    <property type="entry name" value="Protein_kinase_ATP_BS"/>
</dbReference>
<dbReference type="FunFam" id="3.30.200.20:FF:000177">
    <property type="entry name" value="Cysteine-rich receptor-like protein kinase 2"/>
    <property type="match status" value="1"/>
</dbReference>
<protein>
    <recommendedName>
        <fullName evidence="15">Cysteine-rich receptor-like protein kinase 10</fullName>
    </recommendedName>
</protein>
<dbReference type="SUPFAM" id="SSF56112">
    <property type="entry name" value="Protein kinase-like (PK-like)"/>
    <property type="match status" value="1"/>
</dbReference>
<dbReference type="GO" id="GO:0005524">
    <property type="term" value="F:ATP binding"/>
    <property type="evidence" value="ECO:0007669"/>
    <property type="project" value="UniProtKB-UniRule"/>
</dbReference>
<feature type="domain" description="Gnk2-homologous" evidence="12">
    <location>
        <begin position="53"/>
        <end position="157"/>
    </location>
</feature>
<dbReference type="CDD" id="cd23509">
    <property type="entry name" value="Gnk2-like"/>
    <property type="match status" value="2"/>
</dbReference>
<comment type="caution">
    <text evidence="13">The sequence shown here is derived from an EMBL/GenBank/DDBJ whole genome shotgun (WGS) entry which is preliminary data.</text>
</comment>
<keyword evidence="2" id="KW-0808">Transferase</keyword>
<dbReference type="InterPro" id="IPR052059">
    <property type="entry name" value="CR_Ser/Thr_kinase"/>
</dbReference>
<dbReference type="Gene3D" id="3.30.200.20">
    <property type="entry name" value="Phosphorylase Kinase, domain 1"/>
    <property type="match status" value="1"/>
</dbReference>
<dbReference type="Gene3D" id="3.30.430.20">
    <property type="entry name" value="Gnk2 domain, C-X8-C-X2-C motif"/>
    <property type="match status" value="2"/>
</dbReference>
<evidence type="ECO:0000256" key="3">
    <source>
        <dbReference type="ARBA" id="ARBA00022729"/>
    </source>
</evidence>
<keyword evidence="1" id="KW-0723">Serine/threonine-protein kinase</keyword>
<dbReference type="FunFam" id="3.30.430.20:FF:000010">
    <property type="entry name" value="Cysteine-rich receptor-like protein kinase 10"/>
    <property type="match status" value="1"/>
</dbReference>
<keyword evidence="3" id="KW-0732">Signal</keyword>
<dbReference type="InterPro" id="IPR001245">
    <property type="entry name" value="Ser-Thr/Tyr_kinase_cat_dom"/>
</dbReference>
<dbReference type="Proteomes" id="UP000275267">
    <property type="component" value="Unassembled WGS sequence"/>
</dbReference>
<dbReference type="InterPro" id="IPR000719">
    <property type="entry name" value="Prot_kinase_dom"/>
</dbReference>
<evidence type="ECO:0000313" key="14">
    <source>
        <dbReference type="Proteomes" id="UP000275267"/>
    </source>
</evidence>
<evidence type="ECO:0000259" key="11">
    <source>
        <dbReference type="PROSITE" id="PS50011"/>
    </source>
</evidence>
<evidence type="ECO:0000256" key="10">
    <source>
        <dbReference type="SAM" id="MobiDB-lite"/>
    </source>
</evidence>
<keyword evidence="6" id="KW-0418">Kinase</keyword>
<evidence type="ECO:0000256" key="2">
    <source>
        <dbReference type="ARBA" id="ARBA00022679"/>
    </source>
</evidence>
<evidence type="ECO:0000256" key="6">
    <source>
        <dbReference type="ARBA" id="ARBA00022777"/>
    </source>
</evidence>
<dbReference type="InterPro" id="IPR002902">
    <property type="entry name" value="GNK2"/>
</dbReference>
<evidence type="ECO:0008006" key="15">
    <source>
        <dbReference type="Google" id="ProtNLM"/>
    </source>
</evidence>
<dbReference type="STRING" id="4540.A0A3L6QQA6"/>
<evidence type="ECO:0000256" key="7">
    <source>
        <dbReference type="ARBA" id="ARBA00022840"/>
    </source>
</evidence>